<feature type="transmembrane region" description="Helical" evidence="2">
    <location>
        <begin position="35"/>
        <end position="56"/>
    </location>
</feature>
<feature type="compositionally biased region" description="Low complexity" evidence="1">
    <location>
        <begin position="772"/>
        <end position="781"/>
    </location>
</feature>
<evidence type="ECO:0000313" key="4">
    <source>
        <dbReference type="Proteomes" id="UP000499080"/>
    </source>
</evidence>
<protein>
    <submittedName>
        <fullName evidence="3">Uncharacterized protein</fullName>
    </submittedName>
</protein>
<dbReference type="AlphaFoldDB" id="A0A4Y2NRV1"/>
<keyword evidence="2" id="KW-0472">Membrane</keyword>
<evidence type="ECO:0000256" key="2">
    <source>
        <dbReference type="SAM" id="Phobius"/>
    </source>
</evidence>
<comment type="caution">
    <text evidence="3">The sequence shown here is derived from an EMBL/GenBank/DDBJ whole genome shotgun (WGS) entry which is preliminary data.</text>
</comment>
<feature type="compositionally biased region" description="Basic and acidic residues" evidence="1">
    <location>
        <begin position="584"/>
        <end position="595"/>
    </location>
</feature>
<feature type="region of interest" description="Disordered" evidence="1">
    <location>
        <begin position="371"/>
        <end position="396"/>
    </location>
</feature>
<dbReference type="EMBL" id="BGPR01009755">
    <property type="protein sequence ID" value="GBN42061.1"/>
    <property type="molecule type" value="Genomic_DNA"/>
</dbReference>
<keyword evidence="2" id="KW-0812">Transmembrane</keyword>
<feature type="compositionally biased region" description="Polar residues" evidence="1">
    <location>
        <begin position="379"/>
        <end position="393"/>
    </location>
</feature>
<name>A0A4Y2NRV1_ARAVE</name>
<accession>A0A4Y2NRV1</accession>
<feature type="region of interest" description="Disordered" evidence="1">
    <location>
        <begin position="557"/>
        <end position="595"/>
    </location>
</feature>
<keyword evidence="2" id="KW-1133">Transmembrane helix</keyword>
<gene>
    <name evidence="3" type="ORF">AVEN_199439_1</name>
</gene>
<sequence length="929" mass="104920">MASYFRKRSDLKSVPTEHLGPENVRGAMEEVISSLFIGGILSLIFIILFIALVRYVRKKPQNEKRCHRNYKKNSYVKANGSKKFFIVQEEGRENLFIDSNPDPGKRRTQLLKSRSKLRGGFKFYDFHFRPLSTIEELPEPESSSVVAVRTNQYESNDGKRLGPDTVRMSEKHALKSSAKANERDAPTVHSSSHIYASSNPEMRNMADNVTVQVSTSEVDASKSRNGLKEMKENILARKAPISSRIPRRSGERKCKIDCSLMANAPPCSNSTEMKSPTNVEDNAKSVRGAFPVPRSFSGRKINADMRRKLLMNSADCSYEIMDKKTKRAPENISEKTISETKNNKDGEMVETSEKIVSPVSYKPWRKKKTAEMNKRSEENSFQFSDKLSPTSETGKAKKLIKEYNDLSKNRSAMNVKKPRVEDVRGINKKADMKNVPSPISIKTTNISAKRTSEICDMVRPLTNQEKNSASRISTMHLNQGPEIIKKRDFVDLSDKDLIASKIKECLNSKQTDKPLETPLKNKFLPKPSETLPKSKIPVRYYETSPKVKSFMKNSEITPKGKLPVKHPEMHSRTKSSSKSSAMTTERKLIPKKHEDSLKVKSLIKPPKIMSRGDTRGIRNEADFESNPSINVHSSSSINKTKITARKTNEVNEIVRSPIIKKKNSSTTIPKVHSKPESKIIKNGDFLDLIEKDIIVLKAVELQKSKQDATASVISLKEKFRQKPSKTVCIPKSKIPVRYYETSPKVKSFMKNPEITPKGKLSVKHPEMHSKTKSSAKSSAMTTERKLIPKKHEYSSKVKSAVKPPKIMSLGDTRGIRNEADFESIPSINVHSSSSINKTKISARRANEINEIVRSPIIKRRAIHLQLIPKVHSKPESKIIKSGDFMDPIEKHIIVLKDFQKSKQDATASLISLKEKFPQKPFKTVCIPKN</sequence>
<reference evidence="3 4" key="1">
    <citation type="journal article" date="2019" name="Sci. Rep.">
        <title>Orb-weaving spider Araneus ventricosus genome elucidates the spidroin gene catalogue.</title>
        <authorList>
            <person name="Kono N."/>
            <person name="Nakamura H."/>
            <person name="Ohtoshi R."/>
            <person name="Moran D.A.P."/>
            <person name="Shinohara A."/>
            <person name="Yoshida Y."/>
            <person name="Fujiwara M."/>
            <person name="Mori M."/>
            <person name="Tomita M."/>
            <person name="Arakawa K."/>
        </authorList>
    </citation>
    <scope>NUCLEOTIDE SEQUENCE [LARGE SCALE GENOMIC DNA]</scope>
</reference>
<feature type="compositionally biased region" description="Basic and acidic residues" evidence="1">
    <location>
        <begin position="782"/>
        <end position="795"/>
    </location>
</feature>
<keyword evidence="4" id="KW-1185">Reference proteome</keyword>
<evidence type="ECO:0000256" key="1">
    <source>
        <dbReference type="SAM" id="MobiDB-lite"/>
    </source>
</evidence>
<dbReference type="Proteomes" id="UP000499080">
    <property type="component" value="Unassembled WGS sequence"/>
</dbReference>
<proteinExistence type="predicted"/>
<organism evidence="3 4">
    <name type="scientific">Araneus ventricosus</name>
    <name type="common">Orbweaver spider</name>
    <name type="synonym">Epeira ventricosa</name>
    <dbReference type="NCBI Taxonomy" id="182803"/>
    <lineage>
        <taxon>Eukaryota</taxon>
        <taxon>Metazoa</taxon>
        <taxon>Ecdysozoa</taxon>
        <taxon>Arthropoda</taxon>
        <taxon>Chelicerata</taxon>
        <taxon>Arachnida</taxon>
        <taxon>Araneae</taxon>
        <taxon>Araneomorphae</taxon>
        <taxon>Entelegynae</taxon>
        <taxon>Araneoidea</taxon>
        <taxon>Araneidae</taxon>
        <taxon>Araneus</taxon>
    </lineage>
</organism>
<feature type="region of interest" description="Disordered" evidence="1">
    <location>
        <begin position="749"/>
        <end position="799"/>
    </location>
</feature>
<evidence type="ECO:0000313" key="3">
    <source>
        <dbReference type="EMBL" id="GBN42061.1"/>
    </source>
</evidence>